<dbReference type="SUPFAM" id="SSF46785">
    <property type="entry name" value="Winged helix' DNA-binding domain"/>
    <property type="match status" value="1"/>
</dbReference>
<dbReference type="PANTHER" id="PTHR30537:SF5">
    <property type="entry name" value="HTH-TYPE TRANSCRIPTIONAL ACTIVATOR TTDR-RELATED"/>
    <property type="match status" value="1"/>
</dbReference>
<sequence>MDKLDELEVFVAVVQQGSLASAARRLRRSPPAITRSLASLETRFAASLIERTTRQLSPTPAGLLLFERAKALLGDYQQALQDSKRTQLTGLLRVTAPVQFGRKHIAPLVMAFLDRYPDIQIELLLNDSYQDLIESGLDMAVRIGQLRDSSLVAVEVGSVQRLLLASPDYLAKAGTPATPADLASHNLIAGTSVSSTREWRFGQGENQERVRIQPVMMVNEVETQLIAARAGRGITRLLSYQASEDLQQGKLVEILAVHRPAAQPVQLVTQNLKYMPARVRAFWDVAREALPTLNCFRPESLMPVKKQTNSAG</sequence>
<dbReference type="AlphaFoldDB" id="A0A0A4A132"/>
<evidence type="ECO:0000313" key="6">
    <source>
        <dbReference type="EMBL" id="KGT91588.1"/>
    </source>
</evidence>
<reference evidence="6 7" key="1">
    <citation type="submission" date="2014-10" db="EMBL/GenBank/DDBJ databases">
        <title>Genome sequence of Erwinia typographi M043b.</title>
        <authorList>
            <person name="Chan K.-G."/>
            <person name="Tan W.-S."/>
        </authorList>
    </citation>
    <scope>NUCLEOTIDE SEQUENCE [LARGE SCALE GENOMIC DNA]</scope>
    <source>
        <strain evidence="6 7">M043b</strain>
    </source>
</reference>
<dbReference type="InterPro" id="IPR036390">
    <property type="entry name" value="WH_DNA-bd_sf"/>
</dbReference>
<evidence type="ECO:0000256" key="3">
    <source>
        <dbReference type="ARBA" id="ARBA00023125"/>
    </source>
</evidence>
<protein>
    <submittedName>
        <fullName evidence="6">Transcriptional regulator</fullName>
    </submittedName>
</protein>
<dbReference type="GO" id="GO:0043565">
    <property type="term" value="F:sequence-specific DNA binding"/>
    <property type="evidence" value="ECO:0007669"/>
    <property type="project" value="TreeGrafter"/>
</dbReference>
<dbReference type="GO" id="GO:0003700">
    <property type="term" value="F:DNA-binding transcription factor activity"/>
    <property type="evidence" value="ECO:0007669"/>
    <property type="project" value="InterPro"/>
</dbReference>
<dbReference type="FunFam" id="1.10.10.10:FF:000001">
    <property type="entry name" value="LysR family transcriptional regulator"/>
    <property type="match status" value="1"/>
</dbReference>
<evidence type="ECO:0000259" key="5">
    <source>
        <dbReference type="PROSITE" id="PS50931"/>
    </source>
</evidence>
<dbReference type="eggNOG" id="COG0583">
    <property type="taxonomic scope" value="Bacteria"/>
</dbReference>
<dbReference type="GO" id="GO:0006351">
    <property type="term" value="P:DNA-templated transcription"/>
    <property type="evidence" value="ECO:0007669"/>
    <property type="project" value="TreeGrafter"/>
</dbReference>
<organism evidence="6 7">
    <name type="scientific">Erwinia typographi</name>
    <dbReference type="NCBI Taxonomy" id="371042"/>
    <lineage>
        <taxon>Bacteria</taxon>
        <taxon>Pseudomonadati</taxon>
        <taxon>Pseudomonadota</taxon>
        <taxon>Gammaproteobacteria</taxon>
        <taxon>Enterobacterales</taxon>
        <taxon>Erwiniaceae</taxon>
        <taxon>Erwinia</taxon>
    </lineage>
</organism>
<dbReference type="PANTHER" id="PTHR30537">
    <property type="entry name" value="HTH-TYPE TRANSCRIPTIONAL REGULATOR"/>
    <property type="match status" value="1"/>
</dbReference>
<dbReference type="EMBL" id="JRUQ01000045">
    <property type="protein sequence ID" value="KGT91588.1"/>
    <property type="molecule type" value="Genomic_DNA"/>
</dbReference>
<keyword evidence="4" id="KW-0804">Transcription</keyword>
<dbReference type="InterPro" id="IPR036388">
    <property type="entry name" value="WH-like_DNA-bd_sf"/>
</dbReference>
<name>A0A0A4A132_9GAMM</name>
<dbReference type="SUPFAM" id="SSF53850">
    <property type="entry name" value="Periplasmic binding protein-like II"/>
    <property type="match status" value="1"/>
</dbReference>
<dbReference type="CDD" id="cd08471">
    <property type="entry name" value="PBP2_CrgA_like_2"/>
    <property type="match status" value="1"/>
</dbReference>
<dbReference type="Proteomes" id="UP000030351">
    <property type="component" value="Unassembled WGS sequence"/>
</dbReference>
<evidence type="ECO:0000256" key="4">
    <source>
        <dbReference type="ARBA" id="ARBA00023163"/>
    </source>
</evidence>
<keyword evidence="7" id="KW-1185">Reference proteome</keyword>
<evidence type="ECO:0000256" key="1">
    <source>
        <dbReference type="ARBA" id="ARBA00009437"/>
    </source>
</evidence>
<dbReference type="Gene3D" id="1.10.10.10">
    <property type="entry name" value="Winged helix-like DNA-binding domain superfamily/Winged helix DNA-binding domain"/>
    <property type="match status" value="1"/>
</dbReference>
<dbReference type="Gene3D" id="3.40.190.290">
    <property type="match status" value="1"/>
</dbReference>
<accession>A0A0A4A132</accession>
<gene>
    <name evidence="6" type="ORF">NG99_16340</name>
</gene>
<evidence type="ECO:0000313" key="7">
    <source>
        <dbReference type="Proteomes" id="UP000030351"/>
    </source>
</evidence>
<dbReference type="InterPro" id="IPR058163">
    <property type="entry name" value="LysR-type_TF_proteobact-type"/>
</dbReference>
<comment type="similarity">
    <text evidence="1">Belongs to the LysR transcriptional regulatory family.</text>
</comment>
<dbReference type="STRING" id="371042.NG99_16340"/>
<dbReference type="Pfam" id="PF03466">
    <property type="entry name" value="LysR_substrate"/>
    <property type="match status" value="1"/>
</dbReference>
<dbReference type="OrthoDB" id="6428912at2"/>
<proteinExistence type="inferred from homology"/>
<dbReference type="RefSeq" id="WP_034895237.1">
    <property type="nucleotide sequence ID" value="NZ_JRUQ01000045.1"/>
</dbReference>
<evidence type="ECO:0000256" key="2">
    <source>
        <dbReference type="ARBA" id="ARBA00023015"/>
    </source>
</evidence>
<dbReference type="InterPro" id="IPR000847">
    <property type="entry name" value="LysR_HTH_N"/>
</dbReference>
<dbReference type="Pfam" id="PF00126">
    <property type="entry name" value="HTH_1"/>
    <property type="match status" value="1"/>
</dbReference>
<dbReference type="PROSITE" id="PS50931">
    <property type="entry name" value="HTH_LYSR"/>
    <property type="match status" value="1"/>
</dbReference>
<keyword evidence="3" id="KW-0238">DNA-binding</keyword>
<comment type="caution">
    <text evidence="6">The sequence shown here is derived from an EMBL/GenBank/DDBJ whole genome shotgun (WGS) entry which is preliminary data.</text>
</comment>
<dbReference type="InterPro" id="IPR005119">
    <property type="entry name" value="LysR_subst-bd"/>
</dbReference>
<keyword evidence="2" id="KW-0805">Transcription regulation</keyword>
<feature type="domain" description="HTH lysR-type" evidence="5">
    <location>
        <begin position="1"/>
        <end position="59"/>
    </location>
</feature>